<protein>
    <submittedName>
        <fullName evidence="2">Uncharacterized protein</fullName>
    </submittedName>
</protein>
<gene>
    <name evidence="2" type="ORF">E2C01_002546</name>
</gene>
<keyword evidence="3" id="KW-1185">Reference proteome</keyword>
<reference evidence="2 3" key="1">
    <citation type="submission" date="2019-05" db="EMBL/GenBank/DDBJ databases">
        <title>Another draft genome of Portunus trituberculatus and its Hox gene families provides insights of decapod evolution.</title>
        <authorList>
            <person name="Jeong J.-H."/>
            <person name="Song I."/>
            <person name="Kim S."/>
            <person name="Choi T."/>
            <person name="Kim D."/>
            <person name="Ryu S."/>
            <person name="Kim W."/>
        </authorList>
    </citation>
    <scope>NUCLEOTIDE SEQUENCE [LARGE SCALE GENOMIC DNA]</scope>
    <source>
        <tissue evidence="2">Muscle</tissue>
    </source>
</reference>
<comment type="caution">
    <text evidence="2">The sequence shown here is derived from an EMBL/GenBank/DDBJ whole genome shotgun (WGS) entry which is preliminary data.</text>
</comment>
<name>A0A5B7CK20_PORTR</name>
<proteinExistence type="predicted"/>
<evidence type="ECO:0000256" key="1">
    <source>
        <dbReference type="SAM" id="MobiDB-lite"/>
    </source>
</evidence>
<accession>A0A5B7CK20</accession>
<dbReference type="AlphaFoldDB" id="A0A5B7CK20"/>
<feature type="compositionally biased region" description="Polar residues" evidence="1">
    <location>
        <begin position="80"/>
        <end position="91"/>
    </location>
</feature>
<evidence type="ECO:0000313" key="2">
    <source>
        <dbReference type="EMBL" id="MPC09927.1"/>
    </source>
</evidence>
<evidence type="ECO:0000313" key="3">
    <source>
        <dbReference type="Proteomes" id="UP000324222"/>
    </source>
</evidence>
<dbReference type="Proteomes" id="UP000324222">
    <property type="component" value="Unassembled WGS sequence"/>
</dbReference>
<feature type="region of interest" description="Disordered" evidence="1">
    <location>
        <begin position="22"/>
        <end position="56"/>
    </location>
</feature>
<organism evidence="2 3">
    <name type="scientific">Portunus trituberculatus</name>
    <name type="common">Swimming crab</name>
    <name type="synonym">Neptunus trituberculatus</name>
    <dbReference type="NCBI Taxonomy" id="210409"/>
    <lineage>
        <taxon>Eukaryota</taxon>
        <taxon>Metazoa</taxon>
        <taxon>Ecdysozoa</taxon>
        <taxon>Arthropoda</taxon>
        <taxon>Crustacea</taxon>
        <taxon>Multicrustacea</taxon>
        <taxon>Malacostraca</taxon>
        <taxon>Eumalacostraca</taxon>
        <taxon>Eucarida</taxon>
        <taxon>Decapoda</taxon>
        <taxon>Pleocyemata</taxon>
        <taxon>Brachyura</taxon>
        <taxon>Eubrachyura</taxon>
        <taxon>Portunoidea</taxon>
        <taxon>Portunidae</taxon>
        <taxon>Portuninae</taxon>
        <taxon>Portunus</taxon>
    </lineage>
</organism>
<dbReference type="EMBL" id="VSRR010000093">
    <property type="protein sequence ID" value="MPC09927.1"/>
    <property type="molecule type" value="Genomic_DNA"/>
</dbReference>
<sequence length="132" mass="14498">MQSDNQRCEVYLPDVHGHEFRAEEGRNKLVENGSASSRHDQTDLPTSVQLRKRSQDSQLLDVSFDAMVREGGVEAASEEGLSTKTTSTSTEFGEGRETRHPGREQPRVSRALSTSARAGGGVGREINDRVAR</sequence>
<feature type="region of interest" description="Disordered" evidence="1">
    <location>
        <begin position="72"/>
        <end position="132"/>
    </location>
</feature>
<feature type="compositionally biased region" description="Basic and acidic residues" evidence="1">
    <location>
        <begin position="93"/>
        <end position="107"/>
    </location>
</feature>